<dbReference type="Proteomes" id="UP000233524">
    <property type="component" value="Unassembled WGS sequence"/>
</dbReference>
<dbReference type="PANTHER" id="PTHR15154">
    <property type="entry name" value="HAMARTIN"/>
    <property type="match status" value="1"/>
</dbReference>
<proteinExistence type="predicted"/>
<accession>A0A2N3N9A3</accession>
<dbReference type="STRING" id="41688.A0A2N3N9A3"/>
<dbReference type="AlphaFoldDB" id="A0A2N3N9A3"/>
<organism evidence="3 4">
    <name type="scientific">Lomentospora prolificans</name>
    <dbReference type="NCBI Taxonomy" id="41688"/>
    <lineage>
        <taxon>Eukaryota</taxon>
        <taxon>Fungi</taxon>
        <taxon>Dikarya</taxon>
        <taxon>Ascomycota</taxon>
        <taxon>Pezizomycotina</taxon>
        <taxon>Sordariomycetes</taxon>
        <taxon>Hypocreomycetidae</taxon>
        <taxon>Microascales</taxon>
        <taxon>Microascaceae</taxon>
        <taxon>Lomentospora</taxon>
    </lineage>
</organism>
<dbReference type="PANTHER" id="PTHR15154:SF2">
    <property type="entry name" value="HAMARTIN"/>
    <property type="match status" value="1"/>
</dbReference>
<evidence type="ECO:0000256" key="2">
    <source>
        <dbReference type="SAM" id="MobiDB-lite"/>
    </source>
</evidence>
<gene>
    <name evidence="3" type="ORF">jhhlp_003628</name>
</gene>
<name>A0A2N3N9A3_9PEZI</name>
<dbReference type="InterPro" id="IPR016024">
    <property type="entry name" value="ARM-type_fold"/>
</dbReference>
<feature type="region of interest" description="Disordered" evidence="2">
    <location>
        <begin position="461"/>
        <end position="535"/>
    </location>
</feature>
<dbReference type="GO" id="GO:0051726">
    <property type="term" value="P:regulation of cell cycle"/>
    <property type="evidence" value="ECO:0007669"/>
    <property type="project" value="TreeGrafter"/>
</dbReference>
<evidence type="ECO:0000256" key="1">
    <source>
        <dbReference type="SAM" id="Coils"/>
    </source>
</evidence>
<evidence type="ECO:0000313" key="4">
    <source>
        <dbReference type="Proteomes" id="UP000233524"/>
    </source>
</evidence>
<feature type="region of interest" description="Disordered" evidence="2">
    <location>
        <begin position="836"/>
        <end position="868"/>
    </location>
</feature>
<evidence type="ECO:0000313" key="3">
    <source>
        <dbReference type="EMBL" id="PKS09015.1"/>
    </source>
</evidence>
<comment type="caution">
    <text evidence="3">The sequence shown here is derived from an EMBL/GenBank/DDBJ whole genome shotgun (WGS) entry which is preliminary data.</text>
</comment>
<feature type="compositionally biased region" description="Polar residues" evidence="2">
    <location>
        <begin position="503"/>
        <end position="525"/>
    </location>
</feature>
<dbReference type="OrthoDB" id="6022054at2759"/>
<protein>
    <recommendedName>
        <fullName evidence="5">Tuberous sclerosis 1</fullName>
    </recommendedName>
</protein>
<feature type="compositionally biased region" description="Basic and acidic residues" evidence="2">
    <location>
        <begin position="940"/>
        <end position="959"/>
    </location>
</feature>
<dbReference type="InterPro" id="IPR007483">
    <property type="entry name" value="Hamartin"/>
</dbReference>
<dbReference type="InParanoid" id="A0A2N3N9A3"/>
<dbReference type="GO" id="GO:0033596">
    <property type="term" value="C:TSC1-TSC2 complex"/>
    <property type="evidence" value="ECO:0007669"/>
    <property type="project" value="TreeGrafter"/>
</dbReference>
<dbReference type="VEuPathDB" id="FungiDB:jhhlp_003628"/>
<feature type="region of interest" description="Disordered" evidence="2">
    <location>
        <begin position="891"/>
        <end position="969"/>
    </location>
</feature>
<dbReference type="EMBL" id="NLAX01000010">
    <property type="protein sequence ID" value="PKS09015.1"/>
    <property type="molecule type" value="Genomic_DNA"/>
</dbReference>
<feature type="region of interest" description="Disordered" evidence="2">
    <location>
        <begin position="425"/>
        <end position="444"/>
    </location>
</feature>
<feature type="coiled-coil region" evidence="1">
    <location>
        <begin position="618"/>
        <end position="681"/>
    </location>
</feature>
<keyword evidence="1" id="KW-0175">Coiled coil</keyword>
<reference evidence="3 4" key="1">
    <citation type="journal article" date="2017" name="G3 (Bethesda)">
        <title>First Draft Genome Sequence of the Pathogenic Fungus Lomentospora prolificans (Formerly Scedosporium prolificans).</title>
        <authorList>
            <person name="Luo R."/>
            <person name="Zimin A."/>
            <person name="Workman R."/>
            <person name="Fan Y."/>
            <person name="Pertea G."/>
            <person name="Grossman N."/>
            <person name="Wear M.P."/>
            <person name="Jia B."/>
            <person name="Miller H."/>
            <person name="Casadevall A."/>
            <person name="Timp W."/>
            <person name="Zhang S.X."/>
            <person name="Salzberg S.L."/>
        </authorList>
    </citation>
    <scope>NUCLEOTIDE SEQUENCE [LARGE SCALE GENOMIC DNA]</scope>
    <source>
        <strain evidence="3 4">JHH-5317</strain>
    </source>
</reference>
<keyword evidence="4" id="KW-1185">Reference proteome</keyword>
<evidence type="ECO:0008006" key="5">
    <source>
        <dbReference type="Google" id="ProtNLM"/>
    </source>
</evidence>
<dbReference type="GO" id="GO:0032007">
    <property type="term" value="P:negative regulation of TOR signaling"/>
    <property type="evidence" value="ECO:0007669"/>
    <property type="project" value="TreeGrafter"/>
</dbReference>
<dbReference type="SUPFAM" id="SSF48371">
    <property type="entry name" value="ARM repeat"/>
    <property type="match status" value="1"/>
</dbReference>
<feature type="coiled-coil region" evidence="1">
    <location>
        <begin position="723"/>
        <end position="782"/>
    </location>
</feature>
<dbReference type="Pfam" id="PF04388">
    <property type="entry name" value="Hamartin"/>
    <property type="match status" value="1"/>
</dbReference>
<feature type="compositionally biased region" description="Low complexity" evidence="2">
    <location>
        <begin position="854"/>
        <end position="867"/>
    </location>
</feature>
<sequence length="969" mass="107884">MHSANATLCNRTLKSLSKAINNHIGNLAVPLPDDLDESIKSYLNRHEKHDDSSAERLQEELISIYQKHVRDRADLLAGFVAILSKLVPIIKTSARILQWWDLLKDKVEEHFSTEKGLMSEASSAIQGLLALDDVGSGDEGSDPAVNPYAERLLRVWVDSYQASPSKKNAEPIERSTREFFVKAEFRVKTATLLCDFIEQRPPHLYQVLQTPLFNTLLKCLQLDTSTTVVSATLMALTMLLPHMPSSLVPHLPTLFNIYARLLFWHRERSSGPDFPGEKLDRKPLIDPSGWEECEYRPDLDDNQVPSLRNYFTILYGLYPINFMDYIRKPHRFLRHANAPNADAIEVQPSEIRHQSEEFRRGHLLHPNFYNLTIDSEKTDHGRWQSSEPAEVVAECTALCVMTDPPIHGALPGQLSALRTSSLFSREDATRDGPDSGLLGDPSPGELIESFASSALAAQRHSSLSSQQSLKESVDGRHRSLVGDSPTLPPHLSIPSLHAPSRGSALNQTLPNDSVPSLSLSQQESTPEGVPQAIASSHFGGSKTNFLVLTGDPNAQISQLRRQVLLLQNDLAFERYLKQQHITHMAELRRRQMKEAASEADLQNLIIANRNWKSGFEEAKKAEMQARKESEKVRSLAKKWEADLAAKLKTSREETKKTKAKIEELERDFEAARKECDKLKTLVCEYEVRELNWKQSSQSHELDKSEIDRLKAEVARLTVVERDFQGKEAEMERAVEAASDAESQVDILNQKLVAQENALEQVKKLYESQIVVLKSKLVEAQESVSNGKKVSPAANLVFENTLAASRAKQAELQKQYSLLMRKYTILQSSLLDMRCDPSVNPAKETGMWSDGDGEGSPPMSSSPSQPRGRIQRVFTSPDAFATAGSSYNAISPLDPRGAGSSGIGSPPVSLTPLAEGGVPLPVMSQSPEPRFHGRGGVQNRIRKEGKDKKAQEGDKKDKKTGGLRGIRNLV</sequence>